<dbReference type="EMBL" id="CP036498">
    <property type="protein sequence ID" value="QUS37576.1"/>
    <property type="molecule type" value="Genomic_DNA"/>
</dbReference>
<protein>
    <submittedName>
        <fullName evidence="4">Outer membrane lipoprotein carrier protein LolA</fullName>
    </submittedName>
</protein>
<keyword evidence="5" id="KW-1185">Reference proteome</keyword>
<evidence type="ECO:0000256" key="1">
    <source>
        <dbReference type="ARBA" id="ARBA00022729"/>
    </source>
</evidence>
<dbReference type="SUPFAM" id="SSF89392">
    <property type="entry name" value="Prokaryotic lipoproteins and lipoprotein localization factors"/>
    <property type="match status" value="1"/>
</dbReference>
<evidence type="ECO:0000256" key="2">
    <source>
        <dbReference type="SAM" id="MobiDB-lite"/>
    </source>
</evidence>
<sequence length="287" mass="31065">MKRDIQYAAHQSLLRASAAGLAATFAVGIMMSAAQAQSTPLPRPAPKTRNAASFQMAASETQPNRQPAIVSPVQQAQAPKQATPPNPIIPDPRRNKPASIFTTFDANQKASAAKVSSYLSNLSTLSGNFIQVGPDGNRTTGDFYIQKPGKVRFEYDAPTPIAMVSDGQSLAVRDTKLATQDIYPLSQTPLRYLLSDRIDLMKDTNVVAVTADDLYTSVIIEERNAVVGTSRLMLMIGTKDGQLKQWTITDPQGYDTTVAIYNLDTVKKPDPGLFKIDFARYPSGGAN</sequence>
<dbReference type="InterPro" id="IPR004564">
    <property type="entry name" value="OM_lipoprot_carrier_LolA-like"/>
</dbReference>
<gene>
    <name evidence="4" type="ORF">RPMA_00870</name>
</gene>
<evidence type="ECO:0000313" key="4">
    <source>
        <dbReference type="EMBL" id="QUS37576.1"/>
    </source>
</evidence>
<dbReference type="PANTHER" id="PTHR35869">
    <property type="entry name" value="OUTER-MEMBRANE LIPOPROTEIN CARRIER PROTEIN"/>
    <property type="match status" value="1"/>
</dbReference>
<name>A0ABX8A268_9BRAD</name>
<dbReference type="CDD" id="cd16325">
    <property type="entry name" value="LolA"/>
    <property type="match status" value="1"/>
</dbReference>
<reference evidence="4 5" key="1">
    <citation type="submission" date="2019-02" db="EMBL/GenBank/DDBJ databases">
        <title>Emended description of the genus Rhodopseudomonas and description of Rhodopseudomonas albus sp. nov., a non-phototrophic, heavy-metal-tolerant bacterium isolated from garden soil.</title>
        <authorList>
            <person name="Bao Z."/>
            <person name="Cao W.W."/>
            <person name="Sato Y."/>
            <person name="Nishizawa T."/>
            <person name="Zhao J."/>
            <person name="Guo Y."/>
            <person name="Ohta H."/>
        </authorList>
    </citation>
    <scope>NUCLEOTIDE SEQUENCE [LARGE SCALE GENOMIC DNA]</scope>
    <source>
        <strain evidence="4 5">SK50-23</strain>
    </source>
</reference>
<feature type="chain" id="PRO_5045737629" evidence="3">
    <location>
        <begin position="37"/>
        <end position="287"/>
    </location>
</feature>
<feature type="compositionally biased region" description="Polar residues" evidence="2">
    <location>
        <begin position="50"/>
        <end position="65"/>
    </location>
</feature>
<dbReference type="PANTHER" id="PTHR35869:SF1">
    <property type="entry name" value="OUTER-MEMBRANE LIPOPROTEIN CARRIER PROTEIN"/>
    <property type="match status" value="1"/>
</dbReference>
<organism evidence="4 5">
    <name type="scientific">Tardiphaga alba</name>
    <dbReference type="NCBI Taxonomy" id="340268"/>
    <lineage>
        <taxon>Bacteria</taxon>
        <taxon>Pseudomonadati</taxon>
        <taxon>Pseudomonadota</taxon>
        <taxon>Alphaproteobacteria</taxon>
        <taxon>Hyphomicrobiales</taxon>
        <taxon>Nitrobacteraceae</taxon>
        <taxon>Tardiphaga</taxon>
    </lineage>
</organism>
<dbReference type="Gene3D" id="2.50.20.10">
    <property type="entry name" value="Lipoprotein localisation LolA/LolB/LppX"/>
    <property type="match status" value="1"/>
</dbReference>
<evidence type="ECO:0000313" key="5">
    <source>
        <dbReference type="Proteomes" id="UP000682843"/>
    </source>
</evidence>
<keyword evidence="1 3" id="KW-0732">Signal</keyword>
<feature type="region of interest" description="Disordered" evidence="2">
    <location>
        <begin position="75"/>
        <end position="94"/>
    </location>
</feature>
<proteinExistence type="predicted"/>
<feature type="signal peptide" evidence="3">
    <location>
        <begin position="1"/>
        <end position="36"/>
    </location>
</feature>
<dbReference type="Proteomes" id="UP000682843">
    <property type="component" value="Chromosome"/>
</dbReference>
<dbReference type="InterPro" id="IPR029046">
    <property type="entry name" value="LolA/LolB/LppX"/>
</dbReference>
<keyword evidence="4" id="KW-0449">Lipoprotein</keyword>
<dbReference type="RefSeq" id="WP_211911063.1">
    <property type="nucleotide sequence ID" value="NZ_CP036498.1"/>
</dbReference>
<accession>A0ABX8A268</accession>
<dbReference type="Pfam" id="PF03548">
    <property type="entry name" value="LolA"/>
    <property type="match status" value="1"/>
</dbReference>
<feature type="region of interest" description="Disordered" evidence="2">
    <location>
        <begin position="37"/>
        <end position="69"/>
    </location>
</feature>
<evidence type="ECO:0000256" key="3">
    <source>
        <dbReference type="SAM" id="SignalP"/>
    </source>
</evidence>